<dbReference type="Proteomes" id="UP001216907">
    <property type="component" value="Unassembled WGS sequence"/>
</dbReference>
<feature type="region of interest" description="Disordered" evidence="1">
    <location>
        <begin position="955"/>
        <end position="978"/>
    </location>
</feature>
<organism evidence="3 4">
    <name type="scientific">Paludisphaera mucosa</name>
    <dbReference type="NCBI Taxonomy" id="3030827"/>
    <lineage>
        <taxon>Bacteria</taxon>
        <taxon>Pseudomonadati</taxon>
        <taxon>Planctomycetota</taxon>
        <taxon>Planctomycetia</taxon>
        <taxon>Isosphaerales</taxon>
        <taxon>Isosphaeraceae</taxon>
        <taxon>Paludisphaera</taxon>
    </lineage>
</organism>
<name>A0ABT6FEV8_9BACT</name>
<evidence type="ECO:0000313" key="4">
    <source>
        <dbReference type="Proteomes" id="UP001216907"/>
    </source>
</evidence>
<proteinExistence type="predicted"/>
<gene>
    <name evidence="3" type="ORF">PZE19_20255</name>
</gene>
<keyword evidence="4" id="KW-1185">Reference proteome</keyword>
<dbReference type="EMBL" id="JARRAG010000002">
    <property type="protein sequence ID" value="MDG3006113.1"/>
    <property type="molecule type" value="Genomic_DNA"/>
</dbReference>
<dbReference type="InterPro" id="IPR032109">
    <property type="entry name" value="Big_3_5"/>
</dbReference>
<protein>
    <submittedName>
        <fullName evidence="3">Ig-like domain-containing protein</fullName>
    </submittedName>
</protein>
<dbReference type="PANTHER" id="PTHR36220:SF1">
    <property type="entry name" value="GAMMA TUBULIN COMPLEX COMPONENT C-TERMINAL DOMAIN-CONTAINING PROTEIN"/>
    <property type="match status" value="1"/>
</dbReference>
<dbReference type="InterPro" id="IPR011043">
    <property type="entry name" value="Gal_Oxase/kelch_b-propeller"/>
</dbReference>
<evidence type="ECO:0000256" key="1">
    <source>
        <dbReference type="SAM" id="MobiDB-lite"/>
    </source>
</evidence>
<dbReference type="Gene3D" id="2.60.40.10">
    <property type="entry name" value="Immunoglobulins"/>
    <property type="match status" value="2"/>
</dbReference>
<evidence type="ECO:0000313" key="3">
    <source>
        <dbReference type="EMBL" id="MDG3006113.1"/>
    </source>
</evidence>
<comment type="caution">
    <text evidence="3">The sequence shown here is derived from an EMBL/GenBank/DDBJ whole genome shotgun (WGS) entry which is preliminary data.</text>
</comment>
<feature type="region of interest" description="Disordered" evidence="1">
    <location>
        <begin position="1"/>
        <end position="43"/>
    </location>
</feature>
<dbReference type="InterPro" id="IPR013783">
    <property type="entry name" value="Ig-like_fold"/>
</dbReference>
<dbReference type="RefSeq" id="WP_277862415.1">
    <property type="nucleotide sequence ID" value="NZ_JARRAG010000002.1"/>
</dbReference>
<dbReference type="Gene3D" id="2.130.10.130">
    <property type="entry name" value="Integrin alpha, N-terminal"/>
    <property type="match status" value="1"/>
</dbReference>
<dbReference type="Pfam" id="PF16640">
    <property type="entry name" value="Big_3_5"/>
    <property type="match status" value="1"/>
</dbReference>
<evidence type="ECO:0000259" key="2">
    <source>
        <dbReference type="Pfam" id="PF16640"/>
    </source>
</evidence>
<dbReference type="InterPro" id="IPR028994">
    <property type="entry name" value="Integrin_alpha_N"/>
</dbReference>
<accession>A0ABT6FEV8</accession>
<reference evidence="3 4" key="1">
    <citation type="submission" date="2023-03" db="EMBL/GenBank/DDBJ databases">
        <title>Paludisphaera mucosa sp. nov. a novel planctomycete from northern fen.</title>
        <authorList>
            <person name="Ivanova A."/>
        </authorList>
    </citation>
    <scope>NUCLEOTIDE SEQUENCE [LARGE SCALE GENOMIC DNA]</scope>
    <source>
        <strain evidence="3 4">Pla2</strain>
    </source>
</reference>
<dbReference type="PANTHER" id="PTHR36220">
    <property type="entry name" value="UNNAMED PRODUCT"/>
    <property type="match status" value="1"/>
</dbReference>
<feature type="compositionally biased region" description="Basic and acidic residues" evidence="1">
    <location>
        <begin position="29"/>
        <end position="38"/>
    </location>
</feature>
<sequence>MGDPRVPGPGRLPAGRDRSSSRRTARLRPAVDRLEDRLTPSSGSAPGLPIEALYAVSESLGRADVSYAAQAARGAYALDNAVNGYAATVAAEGFRIGSGADAWSLSVRGVGYGDDIRPLGPGAATVEANRVAYDQGAVSQWFVNGPLGLQQGFTLDARPEGSPADGPLTIALAVGGLIPTALPGGTSVALARADGTPVATYGGLIAYDAEGRAIPAAMTVDATPGGPTVAIRVDDADAVYPLVVDPYVQSSSVTADLPGGGCQIAVSADGSTMAVGVPLSGLVLIYEKSADGWAETGRIQRSEPAYRSRFGASVALSADGSTFVAGGREDAPTMSQDEYSVYTRGVDGWADPTHTTLTAPADLTFGTAAAVDASGRTIAVTGFAVGPDGWPSLRSILIYRAGAEGWALASRIASPDIGGGFDSDGPIALDDAGENLVVGGPTSRLEDGSDARVAFFFRLDPVDGWSWAGKATMPAPEQAILFGDSVAISGDGRTALVGGAFGPGSPREAAPIQVYTRFGGYWARTGELAVDVDPNSTEGIAGRVALNEDGTVAVAATTNLTSPTHRAGSVYVFVRRGDDWHVESRLDSPNDPAVDDHFGAALAARGGFLYVGASRYGSVAGGEGTIKVDSYAFAPSPLILDQPTNVRVIAGRTATFTAAAADPGLSARWDASRDGGATWSAAEGTSSTATVAGHTQSWLTVDAVAANSGMLVRVVVTDPGSGESAVGAPAALVVVEPAISFSTYISRNPLPYGTVGATITVRVASTDALTTIPDGGVLTLSLGDYYSEDRTIEGGLATFWISPTMPVGSHFLGLYYQAREGGEIVVDNVSEMLVVTRAGATATLEAPIEAAQGDPVSLAAVISPSSSLATARGGVIFLDGGRPIAFEQTTAAGGRVVATFSSRGLAAGDHYLQLVYLGDPTTSAASSGVYRVTIRPTGSSVAGGLAAPLAGTAPAASGAGGGAGGPWSPSPAAPSAEGRVVRGESVTFAADVQGTYASVRWQYADGEAWVDIHGASRPWYTRTASLDDSGRLFRAMLVDEHGATTTSGPYSIEVVPDSVSIDVYMRPMTVGQETGILAHFRSSDPGRPPTGSVRASFGDWAVWAPLVDGWVNWIVKVPMTAATHEVRIDYGPTFDHFPAVSATLHQIVTRDASLLTVAAPRTAGEGDLVSLVVRVATTLLDRPPTGGVMVLDGGRPIALVPVVDAGDGTSSSIATFATRNLAVGDHYFQFVYLGDPWNTMASTRVYKLTIQPEAAVRATAAASTSASRPAGVTLAIAAPPPSSGPGAGGRAAKPAVAIAGRLAALARPRSRVAHVAWSGMRTRPVASWPGGTDLQR</sequence>
<dbReference type="SUPFAM" id="SSF50965">
    <property type="entry name" value="Galactose oxidase, central domain"/>
    <property type="match status" value="1"/>
</dbReference>
<feature type="domain" description="Bacterial Ig-like" evidence="2">
    <location>
        <begin position="846"/>
        <end position="934"/>
    </location>
</feature>